<evidence type="ECO:0000313" key="4">
    <source>
        <dbReference type="Proteomes" id="UP000231436"/>
    </source>
</evidence>
<gene>
    <name evidence="3" type="ORF">COV05_03885</name>
</gene>
<keyword evidence="1" id="KW-0812">Transmembrane</keyword>
<proteinExistence type="predicted"/>
<name>A0A2M8LGA5_9BACT</name>
<organism evidence="3 4">
    <name type="scientific">Candidatus Uhrbacteria bacterium CG10_big_fil_rev_8_21_14_0_10_48_16</name>
    <dbReference type="NCBI Taxonomy" id="1975038"/>
    <lineage>
        <taxon>Bacteria</taxon>
        <taxon>Candidatus Uhriibacteriota</taxon>
    </lineage>
</organism>
<dbReference type="PANTHER" id="PTHR43179:SF7">
    <property type="entry name" value="RHAMNOSYLTRANSFERASE WBBL"/>
    <property type="match status" value="1"/>
</dbReference>
<feature type="transmembrane region" description="Helical" evidence="1">
    <location>
        <begin position="253"/>
        <end position="278"/>
    </location>
</feature>
<dbReference type="CDD" id="cd04186">
    <property type="entry name" value="GT_2_like_c"/>
    <property type="match status" value="1"/>
</dbReference>
<comment type="caution">
    <text evidence="3">The sequence shown here is derived from an EMBL/GenBank/DDBJ whole genome shotgun (WGS) entry which is preliminary data.</text>
</comment>
<sequence length="281" mass="32405">MISTVTVNYKTMDYTLKMLESLFAYHTKEEIEVFVVENGSGDSTDELVRRFPQVHLIISKENLGFAGGCNLAIKNATGDYVVLVNPDILFEDNALDQIEAKMITHVEVGIGGISLQNMDGSQQDCVWSFPKPCDQILLLLKLNHPFPNLPPLKRWLMRDFDYTQSADVDQVMGAFFCIRREVLDEIGLLDDGFFMWYEEVDYCQRAKDAGWRVRYFSDIHTKHKKGASFDRVATIKKQAMLRRSIRRYMFKHYGVWGGMIFLLGEPIFWCMSVVTSIIKPR</sequence>
<keyword evidence="1" id="KW-0472">Membrane</keyword>
<dbReference type="InterPro" id="IPR001173">
    <property type="entry name" value="Glyco_trans_2-like"/>
</dbReference>
<dbReference type="PANTHER" id="PTHR43179">
    <property type="entry name" value="RHAMNOSYLTRANSFERASE WBBL"/>
    <property type="match status" value="1"/>
</dbReference>
<evidence type="ECO:0000313" key="3">
    <source>
        <dbReference type="EMBL" id="PJE76481.1"/>
    </source>
</evidence>
<protein>
    <recommendedName>
        <fullName evidence="2">Glycosyltransferase 2-like domain-containing protein</fullName>
    </recommendedName>
</protein>
<reference evidence="4" key="1">
    <citation type="submission" date="2017-09" db="EMBL/GenBank/DDBJ databases">
        <title>Depth-based differentiation of microbial function through sediment-hosted aquifers and enrichment of novel symbionts in the deep terrestrial subsurface.</title>
        <authorList>
            <person name="Probst A.J."/>
            <person name="Ladd B."/>
            <person name="Jarett J.K."/>
            <person name="Geller-Mcgrath D.E."/>
            <person name="Sieber C.M.K."/>
            <person name="Emerson J.B."/>
            <person name="Anantharaman K."/>
            <person name="Thomas B.C."/>
            <person name="Malmstrom R."/>
            <person name="Stieglmeier M."/>
            <person name="Klingl A."/>
            <person name="Woyke T."/>
            <person name="Ryan C.M."/>
            <person name="Banfield J.F."/>
        </authorList>
    </citation>
    <scope>NUCLEOTIDE SEQUENCE [LARGE SCALE GENOMIC DNA]</scope>
</reference>
<accession>A0A2M8LGA5</accession>
<keyword evidence="1" id="KW-1133">Transmembrane helix</keyword>
<dbReference type="AlphaFoldDB" id="A0A2M8LGA5"/>
<evidence type="ECO:0000256" key="1">
    <source>
        <dbReference type="SAM" id="Phobius"/>
    </source>
</evidence>
<evidence type="ECO:0000259" key="2">
    <source>
        <dbReference type="Pfam" id="PF00535"/>
    </source>
</evidence>
<dbReference type="InterPro" id="IPR029044">
    <property type="entry name" value="Nucleotide-diphossugar_trans"/>
</dbReference>
<dbReference type="Pfam" id="PF00535">
    <property type="entry name" value="Glycos_transf_2"/>
    <property type="match status" value="1"/>
</dbReference>
<dbReference type="SUPFAM" id="SSF53448">
    <property type="entry name" value="Nucleotide-diphospho-sugar transferases"/>
    <property type="match status" value="1"/>
</dbReference>
<feature type="domain" description="Glycosyltransferase 2-like" evidence="2">
    <location>
        <begin position="4"/>
        <end position="112"/>
    </location>
</feature>
<dbReference type="Gene3D" id="3.90.550.10">
    <property type="entry name" value="Spore Coat Polysaccharide Biosynthesis Protein SpsA, Chain A"/>
    <property type="match status" value="1"/>
</dbReference>
<dbReference type="Proteomes" id="UP000231436">
    <property type="component" value="Unassembled WGS sequence"/>
</dbReference>
<dbReference type="EMBL" id="PFEU01000018">
    <property type="protein sequence ID" value="PJE76481.1"/>
    <property type="molecule type" value="Genomic_DNA"/>
</dbReference>